<sequence length="140" mass="16209">MSKFMECNSNELVKHGLHALRVRLPTEQDLPMKNVSIGIVGKDLEFMIDNDNDNVSPFLEDLEERPQRNAQPAQMLMNLQKRLINQWNLHFICILPFYMCKNTGVCMMTIIYTRGGQPFCECKTSKISDSKFFCVPTLIF</sequence>
<accession>A0A7J7QSY8</accession>
<name>A0A7J7QSY8_MYOMY</name>
<comment type="caution">
    <text evidence="1">The sequence shown here is derived from an EMBL/GenBank/DDBJ whole genome shotgun (WGS) entry which is preliminary data.</text>
</comment>
<reference evidence="1 2" key="1">
    <citation type="journal article" date="2020" name="Nature">
        <title>Six reference-quality genomes reveal evolution of bat adaptations.</title>
        <authorList>
            <person name="Jebb D."/>
            <person name="Huang Z."/>
            <person name="Pippel M."/>
            <person name="Hughes G.M."/>
            <person name="Lavrichenko K."/>
            <person name="Devanna P."/>
            <person name="Winkler S."/>
            <person name="Jermiin L.S."/>
            <person name="Skirmuntt E.C."/>
            <person name="Katzourakis A."/>
            <person name="Burkitt-Gray L."/>
            <person name="Ray D.A."/>
            <person name="Sullivan K.A.M."/>
            <person name="Roscito J.G."/>
            <person name="Kirilenko B.M."/>
            <person name="Davalos L.M."/>
            <person name="Corthals A.P."/>
            <person name="Power M.L."/>
            <person name="Jones G."/>
            <person name="Ransome R.D."/>
            <person name="Dechmann D.K.N."/>
            <person name="Locatelli A.G."/>
            <person name="Puechmaille S.J."/>
            <person name="Fedrigo O."/>
            <person name="Jarvis E.D."/>
            <person name="Hiller M."/>
            <person name="Vernes S.C."/>
            <person name="Myers E.W."/>
            <person name="Teeling E.C."/>
        </authorList>
    </citation>
    <scope>NUCLEOTIDE SEQUENCE [LARGE SCALE GENOMIC DNA]</scope>
    <source>
        <strain evidence="1">MMyoMyo1</strain>
        <tissue evidence="1">Flight muscle</tissue>
    </source>
</reference>
<dbReference type="Proteomes" id="UP000527355">
    <property type="component" value="Unassembled WGS sequence"/>
</dbReference>
<protein>
    <submittedName>
        <fullName evidence="1">Uncharacterized protein</fullName>
    </submittedName>
</protein>
<dbReference type="AlphaFoldDB" id="A0A7J7QSY8"/>
<evidence type="ECO:0000313" key="2">
    <source>
        <dbReference type="Proteomes" id="UP000527355"/>
    </source>
</evidence>
<gene>
    <name evidence="1" type="ORF">mMyoMyo1_011848</name>
</gene>
<evidence type="ECO:0000313" key="1">
    <source>
        <dbReference type="EMBL" id="KAF6266966.1"/>
    </source>
</evidence>
<organism evidence="1 2">
    <name type="scientific">Myotis myotis</name>
    <name type="common">Greater mouse-eared bat</name>
    <name type="synonym">Vespertilio myotis</name>
    <dbReference type="NCBI Taxonomy" id="51298"/>
    <lineage>
        <taxon>Eukaryota</taxon>
        <taxon>Metazoa</taxon>
        <taxon>Chordata</taxon>
        <taxon>Craniata</taxon>
        <taxon>Vertebrata</taxon>
        <taxon>Euteleostomi</taxon>
        <taxon>Mammalia</taxon>
        <taxon>Eutheria</taxon>
        <taxon>Laurasiatheria</taxon>
        <taxon>Chiroptera</taxon>
        <taxon>Yangochiroptera</taxon>
        <taxon>Vespertilionidae</taxon>
        <taxon>Myotis</taxon>
    </lineage>
</organism>
<dbReference type="EMBL" id="JABWUV010000066">
    <property type="protein sequence ID" value="KAF6266966.1"/>
    <property type="molecule type" value="Genomic_DNA"/>
</dbReference>
<proteinExistence type="predicted"/>
<dbReference type="VEuPathDB" id="HostDB:GeneID_118664860"/>
<keyword evidence="2" id="KW-1185">Reference proteome</keyword>